<dbReference type="InterPro" id="IPR019734">
    <property type="entry name" value="TPR_rpt"/>
</dbReference>
<proteinExistence type="predicted"/>
<dbReference type="PROSITE" id="PS50005">
    <property type="entry name" value="TPR"/>
    <property type="match status" value="1"/>
</dbReference>
<evidence type="ECO:0000256" key="2">
    <source>
        <dbReference type="ARBA" id="ARBA00022803"/>
    </source>
</evidence>
<gene>
    <name evidence="5" type="ORF">METZ01_LOCUS168260</name>
</gene>
<evidence type="ECO:0000313" key="5">
    <source>
        <dbReference type="EMBL" id="SVB15406.1"/>
    </source>
</evidence>
<dbReference type="Gene3D" id="1.25.40.10">
    <property type="entry name" value="Tetratricopeptide repeat domain"/>
    <property type="match status" value="1"/>
</dbReference>
<feature type="transmembrane region" description="Helical" evidence="3">
    <location>
        <begin position="177"/>
        <end position="197"/>
    </location>
</feature>
<feature type="domain" description="SH3b" evidence="4">
    <location>
        <begin position="202"/>
        <end position="266"/>
    </location>
</feature>
<dbReference type="Gene3D" id="2.30.30.40">
    <property type="entry name" value="SH3 Domains"/>
    <property type="match status" value="1"/>
</dbReference>
<evidence type="ECO:0000259" key="4">
    <source>
        <dbReference type="PROSITE" id="PS51781"/>
    </source>
</evidence>
<dbReference type="EMBL" id="UINC01030657">
    <property type="protein sequence ID" value="SVB15406.1"/>
    <property type="molecule type" value="Genomic_DNA"/>
</dbReference>
<evidence type="ECO:0000256" key="1">
    <source>
        <dbReference type="ARBA" id="ARBA00022737"/>
    </source>
</evidence>
<protein>
    <recommendedName>
        <fullName evidence="4">SH3b domain-containing protein</fullName>
    </recommendedName>
</protein>
<sequence>MRSPSPQPSPAGRGRRSRRSTITRLGQAIGLLAAALLLADSSAASEAQFEEANRLYETGQFAEAATLYRAAGTNRVSANLLFNLGNAHYKAGQLGRAMAAYHRSLRLDPRNPETQANLRFAREQANTQPPALTLRQRWLRNLSLGEWTALASAAITLLLLLLAARQLKPGAFEGNPSWIRLPALGALAAALLLALAASDHFSDSRAFVIETKAVVRNGPLEESPESFKATDGTELLVHDRKGDFLEVETSLGEKGWIHSGDVELLTP</sequence>
<dbReference type="PROSITE" id="PS51781">
    <property type="entry name" value="SH3B"/>
    <property type="match status" value="1"/>
</dbReference>
<reference evidence="5" key="1">
    <citation type="submission" date="2018-05" db="EMBL/GenBank/DDBJ databases">
        <authorList>
            <person name="Lanie J.A."/>
            <person name="Ng W.-L."/>
            <person name="Kazmierczak K.M."/>
            <person name="Andrzejewski T.M."/>
            <person name="Davidsen T.M."/>
            <person name="Wayne K.J."/>
            <person name="Tettelin H."/>
            <person name="Glass J.I."/>
            <person name="Rusch D."/>
            <person name="Podicherti R."/>
            <person name="Tsui H.-C.T."/>
            <person name="Winkler M.E."/>
        </authorList>
    </citation>
    <scope>NUCLEOTIDE SEQUENCE</scope>
</reference>
<feature type="transmembrane region" description="Helical" evidence="3">
    <location>
        <begin position="147"/>
        <end position="165"/>
    </location>
</feature>
<dbReference type="SUPFAM" id="SSF48452">
    <property type="entry name" value="TPR-like"/>
    <property type="match status" value="1"/>
</dbReference>
<dbReference type="PROSITE" id="PS50293">
    <property type="entry name" value="TPR_REGION"/>
    <property type="match status" value="1"/>
</dbReference>
<keyword evidence="3" id="KW-0812">Transmembrane</keyword>
<keyword evidence="3" id="KW-0472">Membrane</keyword>
<dbReference type="InterPro" id="IPR011990">
    <property type="entry name" value="TPR-like_helical_dom_sf"/>
</dbReference>
<dbReference type="InterPro" id="IPR013105">
    <property type="entry name" value="TPR_2"/>
</dbReference>
<name>A0A382BNK7_9ZZZZ</name>
<dbReference type="AlphaFoldDB" id="A0A382BNK7"/>
<dbReference type="Pfam" id="PF07719">
    <property type="entry name" value="TPR_2"/>
    <property type="match status" value="1"/>
</dbReference>
<dbReference type="SMART" id="SM00028">
    <property type="entry name" value="TPR"/>
    <property type="match status" value="1"/>
</dbReference>
<keyword evidence="1" id="KW-0677">Repeat</keyword>
<dbReference type="InterPro" id="IPR003646">
    <property type="entry name" value="SH3-like_bac-type"/>
</dbReference>
<accession>A0A382BNK7</accession>
<evidence type="ECO:0000256" key="3">
    <source>
        <dbReference type="SAM" id="Phobius"/>
    </source>
</evidence>
<organism evidence="5">
    <name type="scientific">marine metagenome</name>
    <dbReference type="NCBI Taxonomy" id="408172"/>
    <lineage>
        <taxon>unclassified sequences</taxon>
        <taxon>metagenomes</taxon>
        <taxon>ecological metagenomes</taxon>
    </lineage>
</organism>
<keyword evidence="2" id="KW-0802">TPR repeat</keyword>
<keyword evidence="3" id="KW-1133">Transmembrane helix</keyword>